<dbReference type="PANTHER" id="PTHR33209:SF1">
    <property type="entry name" value="PEPTIDASE S49 DOMAIN-CONTAINING PROTEIN"/>
    <property type="match status" value="1"/>
</dbReference>
<evidence type="ECO:0000256" key="1">
    <source>
        <dbReference type="ARBA" id="ARBA00004370"/>
    </source>
</evidence>
<keyword evidence="10" id="KW-1185">Reference proteome</keyword>
<feature type="active site" description="Proton donor/acceptor" evidence="7">
    <location>
        <position position="191"/>
    </location>
</feature>
<evidence type="ECO:0000256" key="4">
    <source>
        <dbReference type="ARBA" id="ARBA00022801"/>
    </source>
</evidence>
<dbReference type="Pfam" id="PF01343">
    <property type="entry name" value="Peptidase_S49"/>
    <property type="match status" value="2"/>
</dbReference>
<evidence type="ECO:0000313" key="10">
    <source>
        <dbReference type="Proteomes" id="UP000479293"/>
    </source>
</evidence>
<dbReference type="GO" id="GO:0016020">
    <property type="term" value="C:membrane"/>
    <property type="evidence" value="ECO:0007669"/>
    <property type="project" value="UniProtKB-SubCell"/>
</dbReference>
<feature type="domain" description="Peptidase S49" evidence="8">
    <location>
        <begin position="123"/>
        <end position="276"/>
    </location>
</feature>
<dbReference type="PANTHER" id="PTHR33209">
    <property type="entry name" value="PROTEASE 4"/>
    <property type="match status" value="1"/>
</dbReference>
<dbReference type="RefSeq" id="WP_152756931.1">
    <property type="nucleotide sequence ID" value="NZ_WHLY01000002.1"/>
</dbReference>
<dbReference type="AlphaFoldDB" id="A0A7C9BFJ9"/>
<organism evidence="9 10">
    <name type="scientific">Salmonirosea aquatica</name>
    <dbReference type="NCBI Taxonomy" id="2654236"/>
    <lineage>
        <taxon>Bacteria</taxon>
        <taxon>Pseudomonadati</taxon>
        <taxon>Bacteroidota</taxon>
        <taxon>Cytophagia</taxon>
        <taxon>Cytophagales</taxon>
        <taxon>Spirosomataceae</taxon>
        <taxon>Salmonirosea</taxon>
    </lineage>
</organism>
<sequence length="588" mass="65262">MLQFLKFVLATLVGLFLFFIVSFFILVGIGSALSSEDEVVIKDNSVLKLDLDRPIKEVGVENPFAELSLPFAGNDETIGLKDIREAITRAGKDDHIQGIYLKTQDPGAGWASLEEIRNELLEFKKSKKFIYTYGEYYSEKGYYLASLADKIYLNPAGLMEWNGLSAEYEFYKGTFDKLDIKPLIFRVGEFKSAVESFSRKDMSEASKQQSIELLDALYGNYIANVSKSRNIPASELRGLADSLAVTNPASAEKYKLVTHAGYYDELETAMKKELKVDTDEDIEFVGLSKYLKGKHPSEDGDFNKRVAVIVAEGEIVSGEGSDGTIGSDKFVKELKKIRENDKIKAVVLRINSPGGSALASDVMWREIQLTTKKKPVIASMSDVAASGGYYMAMGCDKIVAQPNTITGSIGIFAMLFNLENFLDNKLGITFDGVKTNPHADWPTLTREMTDFEKDKIQKSVNEGYANFTSKAAQGRKMSVEKLRSLASGRVWSGVEAKSNGLVDVLGGLDEAIKLAANAAKLKEGDYRVRFYPEKKNPLQEFVSKMAGNSEDQIMARQLGELAPHVKMYRKLLNMEGLQARMPFGLDIR</sequence>
<dbReference type="InterPro" id="IPR002142">
    <property type="entry name" value="Peptidase_S49"/>
</dbReference>
<gene>
    <name evidence="9" type="primary">sppA</name>
    <name evidence="9" type="ORF">GBK04_03615</name>
</gene>
<feature type="domain" description="Peptidase S49" evidence="8">
    <location>
        <begin position="371"/>
        <end position="522"/>
    </location>
</feature>
<feature type="active site" description="Nucleophile" evidence="7">
    <location>
        <position position="386"/>
    </location>
</feature>
<keyword evidence="5" id="KW-0720">Serine protease</keyword>
<evidence type="ECO:0000256" key="6">
    <source>
        <dbReference type="ARBA" id="ARBA00023136"/>
    </source>
</evidence>
<dbReference type="InterPro" id="IPR047272">
    <property type="entry name" value="S49_SppA_C"/>
</dbReference>
<accession>A0A7C9BFJ9</accession>
<comment type="subcellular location">
    <subcellularLocation>
        <location evidence="1">Membrane</location>
    </subcellularLocation>
</comment>
<dbReference type="CDD" id="cd07018">
    <property type="entry name" value="S49_SppA_67K_type"/>
    <property type="match status" value="1"/>
</dbReference>
<comment type="caution">
    <text evidence="9">The sequence shown here is derived from an EMBL/GenBank/DDBJ whole genome shotgun (WGS) entry which is preliminary data.</text>
</comment>
<evidence type="ECO:0000256" key="5">
    <source>
        <dbReference type="ARBA" id="ARBA00022825"/>
    </source>
</evidence>
<dbReference type="PIRSF" id="PIRSF001217">
    <property type="entry name" value="Protease_4_SppA"/>
    <property type="match status" value="1"/>
</dbReference>
<dbReference type="GO" id="GO:0006465">
    <property type="term" value="P:signal peptide processing"/>
    <property type="evidence" value="ECO:0007669"/>
    <property type="project" value="InterPro"/>
</dbReference>
<evidence type="ECO:0000256" key="7">
    <source>
        <dbReference type="PIRSR" id="PIRSR001217-1"/>
    </source>
</evidence>
<proteinExistence type="inferred from homology"/>
<dbReference type="Gene3D" id="6.20.330.10">
    <property type="match status" value="1"/>
</dbReference>
<evidence type="ECO:0000313" key="9">
    <source>
        <dbReference type="EMBL" id="MPR32457.1"/>
    </source>
</evidence>
<dbReference type="Gene3D" id="3.90.226.10">
    <property type="entry name" value="2-enoyl-CoA Hydratase, Chain A, domain 1"/>
    <property type="match status" value="3"/>
</dbReference>
<dbReference type="CDD" id="cd07023">
    <property type="entry name" value="S49_Sppa_N_C"/>
    <property type="match status" value="1"/>
</dbReference>
<dbReference type="SUPFAM" id="SSF52096">
    <property type="entry name" value="ClpP/crotonase"/>
    <property type="match status" value="2"/>
</dbReference>
<evidence type="ECO:0000259" key="8">
    <source>
        <dbReference type="Pfam" id="PF01343"/>
    </source>
</evidence>
<dbReference type="InterPro" id="IPR004635">
    <property type="entry name" value="Pept_S49_SppA"/>
</dbReference>
<keyword evidence="4" id="KW-0378">Hydrolase</keyword>
<dbReference type="InterPro" id="IPR047217">
    <property type="entry name" value="S49_SppA_67K_type_N"/>
</dbReference>
<evidence type="ECO:0000256" key="3">
    <source>
        <dbReference type="ARBA" id="ARBA00022670"/>
    </source>
</evidence>
<protein>
    <submittedName>
        <fullName evidence="9">Signal peptide peptidase SppA</fullName>
    </submittedName>
</protein>
<comment type="similarity">
    <text evidence="2">Belongs to the peptidase S49 family.</text>
</comment>
<dbReference type="NCBIfam" id="TIGR00705">
    <property type="entry name" value="SppA_67K"/>
    <property type="match status" value="1"/>
</dbReference>
<evidence type="ECO:0000256" key="2">
    <source>
        <dbReference type="ARBA" id="ARBA00008683"/>
    </source>
</evidence>
<dbReference type="NCBIfam" id="TIGR00706">
    <property type="entry name" value="SppA_dom"/>
    <property type="match status" value="1"/>
</dbReference>
<dbReference type="EMBL" id="WHLY01000002">
    <property type="protein sequence ID" value="MPR32457.1"/>
    <property type="molecule type" value="Genomic_DNA"/>
</dbReference>
<keyword evidence="6" id="KW-0472">Membrane</keyword>
<reference evidence="9 10" key="1">
    <citation type="submission" date="2019-10" db="EMBL/GenBank/DDBJ databases">
        <title>Draft Genome Sequence of Cytophagaceae sp. SJW1-29.</title>
        <authorList>
            <person name="Choi A."/>
        </authorList>
    </citation>
    <scope>NUCLEOTIDE SEQUENCE [LARGE SCALE GENOMIC DNA]</scope>
    <source>
        <strain evidence="9 10">SJW1-29</strain>
    </source>
</reference>
<dbReference type="InterPro" id="IPR029045">
    <property type="entry name" value="ClpP/crotonase-like_dom_sf"/>
</dbReference>
<keyword evidence="3" id="KW-0645">Protease</keyword>
<name>A0A7C9BFJ9_9BACT</name>
<dbReference type="Proteomes" id="UP000479293">
    <property type="component" value="Unassembled WGS sequence"/>
</dbReference>
<dbReference type="GO" id="GO:0008236">
    <property type="term" value="F:serine-type peptidase activity"/>
    <property type="evidence" value="ECO:0007669"/>
    <property type="project" value="UniProtKB-KW"/>
</dbReference>
<dbReference type="InterPro" id="IPR004634">
    <property type="entry name" value="Pept_S49_pIV"/>
</dbReference>